<dbReference type="GO" id="GO:0000123">
    <property type="term" value="C:histone acetyltransferase complex"/>
    <property type="evidence" value="ECO:0007669"/>
    <property type="project" value="UniProtKB-ARBA"/>
</dbReference>
<reference evidence="3" key="1">
    <citation type="submission" date="2020-11" db="EMBL/GenBank/DDBJ databases">
        <authorList>
            <consortium name="DOE Joint Genome Institute"/>
            <person name="Ahrendt S."/>
            <person name="Riley R."/>
            <person name="Andreopoulos W."/>
            <person name="Labutti K."/>
            <person name="Pangilinan J."/>
            <person name="Ruiz-Duenas F.J."/>
            <person name="Barrasa J.M."/>
            <person name="Sanchez-Garcia M."/>
            <person name="Camarero S."/>
            <person name="Miyauchi S."/>
            <person name="Serrano A."/>
            <person name="Linde D."/>
            <person name="Babiker R."/>
            <person name="Drula E."/>
            <person name="Ayuso-Fernandez I."/>
            <person name="Pacheco R."/>
            <person name="Padilla G."/>
            <person name="Ferreira P."/>
            <person name="Barriuso J."/>
            <person name="Kellner H."/>
            <person name="Castanera R."/>
            <person name="Alfaro M."/>
            <person name="Ramirez L."/>
            <person name="Pisabarro A.G."/>
            <person name="Kuo A."/>
            <person name="Tritt A."/>
            <person name="Lipzen A."/>
            <person name="He G."/>
            <person name="Yan M."/>
            <person name="Ng V."/>
            <person name="Cullen D."/>
            <person name="Martin F."/>
            <person name="Rosso M.-N."/>
            <person name="Henrissat B."/>
            <person name="Hibbett D."/>
            <person name="Martinez A.T."/>
            <person name="Grigoriev I.V."/>
        </authorList>
    </citation>
    <scope>NUCLEOTIDE SEQUENCE</scope>
    <source>
        <strain evidence="3">CBS 247.69</strain>
    </source>
</reference>
<evidence type="ECO:0000313" key="3">
    <source>
        <dbReference type="EMBL" id="KAF9469818.1"/>
    </source>
</evidence>
<dbReference type="SMART" id="SM01300">
    <property type="entry name" value="PEHE"/>
    <property type="match status" value="1"/>
</dbReference>
<evidence type="ECO:0000313" key="4">
    <source>
        <dbReference type="Proteomes" id="UP000807353"/>
    </source>
</evidence>
<organism evidence="3 4">
    <name type="scientific">Collybia nuda</name>
    <dbReference type="NCBI Taxonomy" id="64659"/>
    <lineage>
        <taxon>Eukaryota</taxon>
        <taxon>Fungi</taxon>
        <taxon>Dikarya</taxon>
        <taxon>Basidiomycota</taxon>
        <taxon>Agaricomycotina</taxon>
        <taxon>Agaricomycetes</taxon>
        <taxon>Agaricomycetidae</taxon>
        <taxon>Agaricales</taxon>
        <taxon>Tricholomatineae</taxon>
        <taxon>Clitocybaceae</taxon>
        <taxon>Collybia</taxon>
    </lineage>
</organism>
<keyword evidence="4" id="KW-1185">Reference proteome</keyword>
<feature type="region of interest" description="Disordered" evidence="1">
    <location>
        <begin position="1"/>
        <end position="35"/>
    </location>
</feature>
<dbReference type="EMBL" id="MU150229">
    <property type="protein sequence ID" value="KAF9469818.1"/>
    <property type="molecule type" value="Genomic_DNA"/>
</dbReference>
<protein>
    <recommendedName>
        <fullName evidence="2">PEHE domain-containing protein</fullName>
    </recommendedName>
</protein>
<feature type="region of interest" description="Disordered" evidence="1">
    <location>
        <begin position="310"/>
        <end position="426"/>
    </location>
</feature>
<accession>A0A9P5YH58</accession>
<feature type="region of interest" description="Disordered" evidence="1">
    <location>
        <begin position="189"/>
        <end position="226"/>
    </location>
</feature>
<feature type="compositionally biased region" description="Polar residues" evidence="1">
    <location>
        <begin position="439"/>
        <end position="448"/>
    </location>
</feature>
<feature type="compositionally biased region" description="Pro residues" evidence="1">
    <location>
        <begin position="400"/>
        <end position="415"/>
    </location>
</feature>
<sequence>MDAPSTSANVGSQSRQKRVLPSRSRRGGPGVGNCDTDIMILETQKRRFGDEPLIPVETKFLLTTNPEYTLKTSSITELGVNIHANDRYFDRPEVLKSYREQEIIQTPDFVNTAEVPTVGGRFRARNVEDGTIDTSDAAYEKRHRKYETFEKRQRLREKEKLKHEQYKLKERIEQLRAMDGAAFLSLPASSFSSKPASSGPDSDNSDRDLSGSHVNGAASYREGERRRREMLQVASMLEERYRVLLPPDRIRKAPGQSHLSVVVEPDYPVQESPKHYEPAPESEVEEVSAEAAHREALKLKIKVPKRHAAFHSAVPTPASVSSKKRKKSIPPLPKQTHVARRIKANYQPYRAEEMTSIVLENTDRPSSPSPTVDRTSPQSEIRPESTDGTTPHTGQDGEPPAEPPAPLPPPSPLPIPELTTEVSPLLVQEELKGEVLMESLSTNPVISRSTPPAPSMEPEEASSLEPEVASRPTTPMSNPDIAILESGSPNDALVRVEAPLHPTSDKPLGAIYVTRPIKRVKVSPSPSSRNVTREPSIPPIESISAPMRRSVSRPSAGPAKKQHVSYAGAAGKAERTNSVLMVAAIRSSGNSARKAKRHLNAFGSKLRNEVFDETRDFVLPSWVLSAEEYEKRSRALSPSVVGDLEFSIPSPSQDPSQILEGVS</sequence>
<proteinExistence type="predicted"/>
<dbReference type="Proteomes" id="UP000807353">
    <property type="component" value="Unassembled WGS sequence"/>
</dbReference>
<feature type="region of interest" description="Disordered" evidence="1">
    <location>
        <begin position="521"/>
        <end position="570"/>
    </location>
</feature>
<feature type="compositionally biased region" description="Low complexity" evidence="1">
    <location>
        <begin position="189"/>
        <end position="202"/>
    </location>
</feature>
<comment type="caution">
    <text evidence="3">The sequence shown here is derived from an EMBL/GenBank/DDBJ whole genome shotgun (WGS) entry which is preliminary data.</text>
</comment>
<dbReference type="OrthoDB" id="2555515at2759"/>
<feature type="domain" description="PEHE" evidence="2">
    <location>
        <begin position="104"/>
        <end position="243"/>
    </location>
</feature>
<evidence type="ECO:0000259" key="2">
    <source>
        <dbReference type="SMART" id="SM01300"/>
    </source>
</evidence>
<dbReference type="InterPro" id="IPR029332">
    <property type="entry name" value="PEHE_dom"/>
</dbReference>
<gene>
    <name evidence="3" type="ORF">BDZ94DRAFT_30288</name>
</gene>
<feature type="compositionally biased region" description="Polar residues" evidence="1">
    <location>
        <begin position="1"/>
        <end position="14"/>
    </location>
</feature>
<feature type="region of interest" description="Disordered" evidence="1">
    <location>
        <begin position="438"/>
        <end position="486"/>
    </location>
</feature>
<name>A0A9P5YH58_9AGAR</name>
<dbReference type="AlphaFoldDB" id="A0A9P5YH58"/>
<feature type="compositionally biased region" description="Basic residues" evidence="1">
    <location>
        <begin position="15"/>
        <end position="26"/>
    </location>
</feature>
<feature type="compositionally biased region" description="Polar residues" evidence="1">
    <location>
        <begin position="364"/>
        <end position="379"/>
    </location>
</feature>
<evidence type="ECO:0000256" key="1">
    <source>
        <dbReference type="SAM" id="MobiDB-lite"/>
    </source>
</evidence>